<sequence length="341" mass="39275">MTKKLIIIATIINLFLISCKSDSTFPFDIEYFILLFGGGSVIEKEKAITDPTQISSFIEEHNGIYYSKYEDESLDLRYIIENDKIYTGYGKEVTGTRTLFGTKLQIYIPGKTTRGSGYDKNDEMFTFNFATNQNIYLFANAIFHKETYAAKQGYNYKIGEAIEELKQYSGDYYYYDYDDTKKYYILIDTSGQIYIDDNLSITYSTASIKNEVLTITYTKVGGTKIKQELHFYDDKLIFGNSWINDQLQYEALTRYDLFTPYNGTYTGKDGTTTITLTVASDKITLSTLTRYDTFTPVMKGNTLILYQYSSKYPTKEHKFVFDNNKVTYTKPDNGGIVILNK</sequence>
<reference evidence="1 2" key="1">
    <citation type="journal article" date="2013" name="Genome Announc.">
        <title>Complete Genome Sequence of the Porcine Strain Brachyspira pilosicoli P43/6/78(T.).</title>
        <authorList>
            <person name="Lin C."/>
            <person name="den Bakker H.C."/>
            <person name="Suzuki H."/>
            <person name="Lefebure T."/>
            <person name="Ponnala L."/>
            <person name="Sun Q."/>
            <person name="Stanhope M.J."/>
            <person name="Wiedmann M."/>
            <person name="Duhamel G.E."/>
        </authorList>
    </citation>
    <scope>NUCLEOTIDE SEQUENCE [LARGE SCALE GENOMIC DNA]</scope>
    <source>
        <strain evidence="1 2">P43/6/78</strain>
    </source>
</reference>
<protein>
    <recommendedName>
        <fullName evidence="3">Lipoprotein</fullName>
    </recommendedName>
</protein>
<evidence type="ECO:0008006" key="3">
    <source>
        <dbReference type="Google" id="ProtNLM"/>
    </source>
</evidence>
<dbReference type="Proteomes" id="UP000010793">
    <property type="component" value="Chromosome"/>
</dbReference>
<gene>
    <name evidence="1" type="ORF">BPP43_02955</name>
</gene>
<dbReference type="RefSeq" id="WP_015274092.1">
    <property type="nucleotide sequence ID" value="NC_019908.1"/>
</dbReference>
<keyword evidence="2" id="KW-1185">Reference proteome</keyword>
<organism evidence="1 2">
    <name type="scientific">Brachyspira pilosicoli P43/6/78</name>
    <dbReference type="NCBI Taxonomy" id="1042417"/>
    <lineage>
        <taxon>Bacteria</taxon>
        <taxon>Pseudomonadati</taxon>
        <taxon>Spirochaetota</taxon>
        <taxon>Spirochaetia</taxon>
        <taxon>Brachyspirales</taxon>
        <taxon>Brachyspiraceae</taxon>
        <taxon>Brachyspira</taxon>
    </lineage>
</organism>
<evidence type="ECO:0000313" key="1">
    <source>
        <dbReference type="EMBL" id="AGA65901.1"/>
    </source>
</evidence>
<accession>A0A3B6VIX9</accession>
<dbReference type="KEGG" id="bpip:BPP43_02955"/>
<name>A0A3B6VIX9_BRAPL</name>
<evidence type="ECO:0000313" key="2">
    <source>
        <dbReference type="Proteomes" id="UP000010793"/>
    </source>
</evidence>
<dbReference type="PROSITE" id="PS51257">
    <property type="entry name" value="PROKAR_LIPOPROTEIN"/>
    <property type="match status" value="1"/>
</dbReference>
<proteinExistence type="predicted"/>
<dbReference type="EMBL" id="CP002873">
    <property type="protein sequence ID" value="AGA65901.1"/>
    <property type="molecule type" value="Genomic_DNA"/>
</dbReference>
<dbReference type="AlphaFoldDB" id="A0A3B6VIX9"/>